<evidence type="ECO:0000313" key="2">
    <source>
        <dbReference type="EMBL" id="AXE17470.1"/>
    </source>
</evidence>
<protein>
    <submittedName>
        <fullName evidence="2">Uncharacterized protein</fullName>
    </submittedName>
</protein>
<keyword evidence="1" id="KW-0472">Membrane</keyword>
<dbReference type="Proteomes" id="UP000251993">
    <property type="component" value="Chromosome"/>
</dbReference>
<evidence type="ECO:0000256" key="1">
    <source>
        <dbReference type="SAM" id="Phobius"/>
    </source>
</evidence>
<keyword evidence="3" id="KW-1185">Reference proteome</keyword>
<feature type="transmembrane region" description="Helical" evidence="1">
    <location>
        <begin position="20"/>
        <end position="46"/>
    </location>
</feature>
<feature type="transmembrane region" description="Helical" evidence="1">
    <location>
        <begin position="148"/>
        <end position="167"/>
    </location>
</feature>
<proteinExistence type="predicted"/>
<dbReference type="EMBL" id="CP030850">
    <property type="protein sequence ID" value="AXE17470.1"/>
    <property type="molecule type" value="Genomic_DNA"/>
</dbReference>
<name>A0A344TFP9_9BACT</name>
<sequence>MTSSKWTLADGTDYKTGMIIMWIVLGVFVFFTLACLWTIFTIKTIVLTSKTLIIKRPFLLLQKTVPIDNIRQVTERTFKINPTVRWTTYNVYEGKQILIECFQGKSILLNSFEISDYYNLTKQLSKLRREKNNGSGKQNEDLKNENQGYGWLVFVALLTIGLIYSIIKQKL</sequence>
<evidence type="ECO:0000313" key="3">
    <source>
        <dbReference type="Proteomes" id="UP000251993"/>
    </source>
</evidence>
<reference evidence="2 3" key="1">
    <citation type="submission" date="2018-07" db="EMBL/GenBank/DDBJ databases">
        <title>Genome sequencing of Runella.</title>
        <authorList>
            <person name="Baek M.-G."/>
            <person name="Yi H."/>
        </authorList>
    </citation>
    <scope>NUCLEOTIDE SEQUENCE [LARGE SCALE GENOMIC DNA]</scope>
    <source>
        <strain evidence="2 3">HYN0085</strain>
    </source>
</reference>
<dbReference type="KEGG" id="run:DR864_06865"/>
<dbReference type="PROSITE" id="PS51257">
    <property type="entry name" value="PROKAR_LIPOPROTEIN"/>
    <property type="match status" value="1"/>
</dbReference>
<gene>
    <name evidence="2" type="ORF">DR864_06865</name>
</gene>
<keyword evidence="1" id="KW-0812">Transmembrane</keyword>
<dbReference type="AlphaFoldDB" id="A0A344TFP9"/>
<keyword evidence="1" id="KW-1133">Transmembrane helix</keyword>
<accession>A0A344TFP9</accession>
<organism evidence="2 3">
    <name type="scientific">Runella rosea</name>
    <dbReference type="NCBI Taxonomy" id="2259595"/>
    <lineage>
        <taxon>Bacteria</taxon>
        <taxon>Pseudomonadati</taxon>
        <taxon>Bacteroidota</taxon>
        <taxon>Cytophagia</taxon>
        <taxon>Cytophagales</taxon>
        <taxon>Spirosomataceae</taxon>
        <taxon>Runella</taxon>
    </lineage>
</organism>
<dbReference type="OrthoDB" id="1370485at2"/>